<name>A0ABT7C689_9MICO</name>
<comment type="caution">
    <text evidence="1">The sequence shown here is derived from an EMBL/GenBank/DDBJ whole genome shotgun (WGS) entry which is preliminary data.</text>
</comment>
<sequence>MNEPSLIARDALAHRRIALSVSESADLPALGLSERHCRMVVAETARAVFLGGGTIVYGGHLEETGYTQILLDEIQRFRDRTASLEIVLAEPVARHTPIERLEQVVQRLGEFGKLTCIDRAGNPLSLRNIEQAHDAAGDAAAFTAMRTHIAENTDARVVVGGKLQGYAGQEPGTIEEARLSIAAGAELFVAGGYGGAAALLVTEILGEKPTWMPERFPANSENAEVQRALARFRSEWDKRPASTHQVDAQVLSATHRPADIATVLSRALARRSTA</sequence>
<dbReference type="Proteomes" id="UP001170379">
    <property type="component" value="Unassembled WGS sequence"/>
</dbReference>
<proteinExistence type="predicted"/>
<dbReference type="RefSeq" id="WP_026935701.1">
    <property type="nucleotide sequence ID" value="NZ_CP028426.1"/>
</dbReference>
<dbReference type="InterPro" id="IPR041160">
    <property type="entry name" value="LD_cluster2"/>
</dbReference>
<dbReference type="Pfam" id="PF18163">
    <property type="entry name" value="LD_cluster2"/>
    <property type="match status" value="1"/>
</dbReference>
<evidence type="ECO:0008006" key="3">
    <source>
        <dbReference type="Google" id="ProtNLM"/>
    </source>
</evidence>
<evidence type="ECO:0000313" key="1">
    <source>
        <dbReference type="EMBL" id="MDJ1370289.1"/>
    </source>
</evidence>
<reference evidence="1" key="2">
    <citation type="journal article" date="2022" name="Sci. Rep.">
        <title>In silico prediction of the enzymes involved in the degradation of the herbicide molinate by Gulosibacter molinativorax ON4T.</title>
        <authorList>
            <person name="Lopes A.R."/>
            <person name="Bunin E."/>
            <person name="Viana A.T."/>
            <person name="Froufe H."/>
            <person name="Munoz-Merida A."/>
            <person name="Pinho D."/>
            <person name="Figueiredo J."/>
            <person name="Barroso C."/>
            <person name="Vaz-Moreira I."/>
            <person name="Bellanger X."/>
            <person name="Egas C."/>
            <person name="Nunes O.C."/>
        </authorList>
    </citation>
    <scope>NUCLEOTIDE SEQUENCE</scope>
    <source>
        <strain evidence="1">ON4</strain>
    </source>
</reference>
<keyword evidence="2" id="KW-1185">Reference proteome</keyword>
<dbReference type="EMBL" id="PXVD01000003">
    <property type="protein sequence ID" value="MDJ1370289.1"/>
    <property type="molecule type" value="Genomic_DNA"/>
</dbReference>
<organism evidence="1 2">
    <name type="scientific">Gulosibacter molinativorax</name>
    <dbReference type="NCBI Taxonomy" id="256821"/>
    <lineage>
        <taxon>Bacteria</taxon>
        <taxon>Bacillati</taxon>
        <taxon>Actinomycetota</taxon>
        <taxon>Actinomycetes</taxon>
        <taxon>Micrococcales</taxon>
        <taxon>Microbacteriaceae</taxon>
        <taxon>Gulosibacter</taxon>
    </lineage>
</organism>
<reference evidence="1" key="1">
    <citation type="submission" date="2018-03" db="EMBL/GenBank/DDBJ databases">
        <authorList>
            <person name="Nunes O.C."/>
            <person name="Lopes A.R."/>
            <person name="Froufe H."/>
            <person name="Munoz-Merida A."/>
            <person name="Barroso C."/>
            <person name="Egas C."/>
        </authorList>
    </citation>
    <scope>NUCLEOTIDE SEQUENCE</scope>
    <source>
        <strain evidence="1">ON4</strain>
    </source>
</reference>
<evidence type="ECO:0000313" key="2">
    <source>
        <dbReference type="Proteomes" id="UP001170379"/>
    </source>
</evidence>
<gene>
    <name evidence="1" type="ORF">C7K25_02685</name>
</gene>
<protein>
    <recommendedName>
        <fullName evidence="3">Phosphosulfolactate synthase</fullName>
    </recommendedName>
</protein>
<accession>A0ABT7C689</accession>